<evidence type="ECO:0000256" key="3">
    <source>
        <dbReference type="ARBA" id="ARBA00022694"/>
    </source>
</evidence>
<sequence length="237" mass="25696">MKILAIDTATEACSAALYIDDELPSENITSRYRLAPREHSRLILKMIDDLLAEVKLSISSIDAIAFGQGPGSFMGLRIAAGVVQGIAFAHDIPVIPISTLKAIAQRAYEKTGDTNVLATIDARMDEVYWAAYSLKGERWQLHDEEHVISPDKISVPVLEDGATWLAAGNGWVNYKDRLLTSANCQLPTILPDCFPSAEAIAKLAVAELNAGNTVSAAEAIPVYLRNNVAKKPKPVRL</sequence>
<dbReference type="GO" id="GO:0002949">
    <property type="term" value="P:tRNA threonylcarbamoyladenosine modification"/>
    <property type="evidence" value="ECO:0007669"/>
    <property type="project" value="InterPro"/>
</dbReference>
<dbReference type="Pfam" id="PF00814">
    <property type="entry name" value="TsaD"/>
    <property type="match status" value="1"/>
</dbReference>
<dbReference type="NCBIfam" id="TIGR03725">
    <property type="entry name" value="T6A_YeaZ"/>
    <property type="match status" value="1"/>
</dbReference>
<dbReference type="SUPFAM" id="SSF53067">
    <property type="entry name" value="Actin-like ATPase domain"/>
    <property type="match status" value="2"/>
</dbReference>
<evidence type="ECO:0000259" key="4">
    <source>
        <dbReference type="Pfam" id="PF00814"/>
    </source>
</evidence>
<dbReference type="PANTHER" id="PTHR11735:SF11">
    <property type="entry name" value="TRNA THREONYLCARBAMOYLADENOSINE BIOSYNTHESIS PROTEIN TSAB"/>
    <property type="match status" value="1"/>
</dbReference>
<dbReference type="InterPro" id="IPR000905">
    <property type="entry name" value="Gcp-like_dom"/>
</dbReference>
<evidence type="ECO:0000256" key="1">
    <source>
        <dbReference type="ARBA" id="ARBA00004496"/>
    </source>
</evidence>
<dbReference type="PANTHER" id="PTHR11735">
    <property type="entry name" value="TRNA N6-ADENOSINE THREONYLCARBAMOYLTRANSFERASE"/>
    <property type="match status" value="1"/>
</dbReference>
<organism evidence="5">
    <name type="scientific">hydrothermal vent metagenome</name>
    <dbReference type="NCBI Taxonomy" id="652676"/>
    <lineage>
        <taxon>unclassified sequences</taxon>
        <taxon>metagenomes</taxon>
        <taxon>ecological metagenomes</taxon>
    </lineage>
</organism>
<dbReference type="FunFam" id="3.30.420.40:FF:000097">
    <property type="entry name" value="tRNA threonylcarbamoyladenosine biosynthesis protein TsaB"/>
    <property type="match status" value="1"/>
</dbReference>
<proteinExistence type="predicted"/>
<gene>
    <name evidence="5" type="ORF">MNBD_GAMMA06-2000</name>
</gene>
<name>A0A3B0WVE8_9ZZZZ</name>
<dbReference type="GO" id="GO:0005829">
    <property type="term" value="C:cytosol"/>
    <property type="evidence" value="ECO:0007669"/>
    <property type="project" value="TreeGrafter"/>
</dbReference>
<dbReference type="EMBL" id="UOFD01000057">
    <property type="protein sequence ID" value="VAW53159.1"/>
    <property type="molecule type" value="Genomic_DNA"/>
</dbReference>
<keyword evidence="3" id="KW-0819">tRNA processing</keyword>
<reference evidence="5" key="1">
    <citation type="submission" date="2018-06" db="EMBL/GenBank/DDBJ databases">
        <authorList>
            <person name="Zhirakovskaya E."/>
        </authorList>
    </citation>
    <scope>NUCLEOTIDE SEQUENCE</scope>
</reference>
<evidence type="ECO:0000313" key="5">
    <source>
        <dbReference type="EMBL" id="VAW53159.1"/>
    </source>
</evidence>
<comment type="subcellular location">
    <subcellularLocation>
        <location evidence="1">Cytoplasm</location>
    </subcellularLocation>
</comment>
<feature type="domain" description="Gcp-like" evidence="4">
    <location>
        <begin position="34"/>
        <end position="231"/>
    </location>
</feature>
<dbReference type="CDD" id="cd24032">
    <property type="entry name" value="ASKHA_NBD_TsaB"/>
    <property type="match status" value="1"/>
</dbReference>
<keyword evidence="2" id="KW-0963">Cytoplasm</keyword>
<protein>
    <submittedName>
        <fullName evidence="5">tRNA threonylcarbamoyladenosine biosynthesis protein TsaB</fullName>
    </submittedName>
</protein>
<dbReference type="InterPro" id="IPR043129">
    <property type="entry name" value="ATPase_NBD"/>
</dbReference>
<dbReference type="InterPro" id="IPR022496">
    <property type="entry name" value="T6A_TsaB"/>
</dbReference>
<accession>A0A3B0WVE8</accession>
<dbReference type="AlphaFoldDB" id="A0A3B0WVE8"/>
<dbReference type="Gene3D" id="3.30.420.40">
    <property type="match status" value="2"/>
</dbReference>
<evidence type="ECO:0000256" key="2">
    <source>
        <dbReference type="ARBA" id="ARBA00022490"/>
    </source>
</evidence>